<dbReference type="PANTHER" id="PTHR37412">
    <property type="entry name" value="C2 DOMAIN-CONTAINING PROTEIN 5"/>
    <property type="match status" value="1"/>
</dbReference>
<dbReference type="GO" id="GO:0031340">
    <property type="term" value="P:positive regulation of vesicle fusion"/>
    <property type="evidence" value="ECO:0007669"/>
    <property type="project" value="TreeGrafter"/>
</dbReference>
<dbReference type="InterPro" id="IPR056431">
    <property type="entry name" value="C2CD5_YbjQ-rel_dom"/>
</dbReference>
<dbReference type="Gene3D" id="2.60.40.150">
    <property type="entry name" value="C2 domain"/>
    <property type="match status" value="1"/>
</dbReference>
<dbReference type="AlphaFoldDB" id="A0A4P9YVR7"/>
<dbReference type="GO" id="GO:0090314">
    <property type="term" value="P:positive regulation of protein targeting to membrane"/>
    <property type="evidence" value="ECO:0007669"/>
    <property type="project" value="TreeGrafter"/>
</dbReference>
<organism evidence="3 4">
    <name type="scientific">Syncephalis pseudoplumigaleata</name>
    <dbReference type="NCBI Taxonomy" id="1712513"/>
    <lineage>
        <taxon>Eukaryota</taxon>
        <taxon>Fungi</taxon>
        <taxon>Fungi incertae sedis</taxon>
        <taxon>Zoopagomycota</taxon>
        <taxon>Zoopagomycotina</taxon>
        <taxon>Zoopagomycetes</taxon>
        <taxon>Zoopagales</taxon>
        <taxon>Piptocephalidaceae</taxon>
        <taxon>Syncephalis</taxon>
    </lineage>
</organism>
<dbReference type="Pfam" id="PF23025">
    <property type="entry name" value="YbjQ_2"/>
    <property type="match status" value="3"/>
</dbReference>
<dbReference type="OrthoDB" id="419768at2759"/>
<dbReference type="Pfam" id="PF23028">
    <property type="entry name" value="YbjQ_3"/>
    <property type="match status" value="1"/>
</dbReference>
<name>A0A4P9YVR7_9FUNG</name>
<dbReference type="GO" id="GO:0065002">
    <property type="term" value="P:intracellular protein transmembrane transport"/>
    <property type="evidence" value="ECO:0007669"/>
    <property type="project" value="TreeGrafter"/>
</dbReference>
<evidence type="ECO:0000313" key="3">
    <source>
        <dbReference type="EMBL" id="RKP23918.1"/>
    </source>
</evidence>
<dbReference type="InterPro" id="IPR000008">
    <property type="entry name" value="C2_dom"/>
</dbReference>
<dbReference type="InterPro" id="IPR035892">
    <property type="entry name" value="C2_domain_sf"/>
</dbReference>
<dbReference type="SUPFAM" id="SSF49562">
    <property type="entry name" value="C2 domain (Calcium/lipid-binding domain, CaLB)"/>
    <property type="match status" value="1"/>
</dbReference>
<evidence type="ECO:0000313" key="4">
    <source>
        <dbReference type="Proteomes" id="UP000278143"/>
    </source>
</evidence>
<dbReference type="Proteomes" id="UP000278143">
    <property type="component" value="Unassembled WGS sequence"/>
</dbReference>
<dbReference type="InterPro" id="IPR056430">
    <property type="entry name" value="C2CD5_YbjQ-like_dom"/>
</dbReference>
<dbReference type="Pfam" id="PF00168">
    <property type="entry name" value="C2"/>
    <property type="match status" value="1"/>
</dbReference>
<dbReference type="InterPro" id="IPR038983">
    <property type="entry name" value="C2CD5"/>
</dbReference>
<protein>
    <recommendedName>
        <fullName evidence="2">C2 domain-containing protein</fullName>
    </recommendedName>
</protein>
<dbReference type="EMBL" id="KZ990581">
    <property type="protein sequence ID" value="RKP23918.1"/>
    <property type="molecule type" value="Genomic_DNA"/>
</dbReference>
<dbReference type="SMART" id="SM00239">
    <property type="entry name" value="C2"/>
    <property type="match status" value="1"/>
</dbReference>
<dbReference type="GO" id="GO:0072659">
    <property type="term" value="P:protein localization to plasma membrane"/>
    <property type="evidence" value="ECO:0007669"/>
    <property type="project" value="TreeGrafter"/>
</dbReference>
<reference evidence="4" key="1">
    <citation type="journal article" date="2018" name="Nat. Microbiol.">
        <title>Leveraging single-cell genomics to expand the fungal tree of life.</title>
        <authorList>
            <person name="Ahrendt S.R."/>
            <person name="Quandt C.A."/>
            <person name="Ciobanu D."/>
            <person name="Clum A."/>
            <person name="Salamov A."/>
            <person name="Andreopoulos B."/>
            <person name="Cheng J.F."/>
            <person name="Woyke T."/>
            <person name="Pelin A."/>
            <person name="Henrissat B."/>
            <person name="Reynolds N.K."/>
            <person name="Benny G.L."/>
            <person name="Smith M.E."/>
            <person name="James T.Y."/>
            <person name="Grigoriev I.V."/>
        </authorList>
    </citation>
    <scope>NUCLEOTIDE SEQUENCE [LARGE SCALE GENOMIC DNA]</scope>
    <source>
        <strain evidence="4">Benny S71-1</strain>
    </source>
</reference>
<dbReference type="GO" id="GO:0005886">
    <property type="term" value="C:plasma membrane"/>
    <property type="evidence" value="ECO:0007669"/>
    <property type="project" value="TreeGrafter"/>
</dbReference>
<evidence type="ECO:0000256" key="1">
    <source>
        <dbReference type="SAM" id="MobiDB-lite"/>
    </source>
</evidence>
<dbReference type="PANTHER" id="PTHR37412:SF2">
    <property type="entry name" value="C2 DOMAIN-CONTAINING PROTEIN 5"/>
    <property type="match status" value="1"/>
</dbReference>
<proteinExistence type="predicted"/>
<keyword evidence="4" id="KW-1185">Reference proteome</keyword>
<feature type="region of interest" description="Disordered" evidence="1">
    <location>
        <begin position="255"/>
        <end position="280"/>
    </location>
</feature>
<gene>
    <name evidence="3" type="ORF">SYNPS1DRAFT_23997</name>
</gene>
<feature type="non-terminal residue" evidence="3">
    <location>
        <position position="775"/>
    </location>
</feature>
<sequence length="775" mass="86008">MPCILKVKVLAARDLPVMDRKSELTDAYVEVRYAEFESQRTDIARKTLAPVWNEDFRYEVSDDSDLQDEPLELRVLDYDAITANDELAGWFPIYDTLRGMRGELHIQVRLQFFGDANPFNDSSAGVAFLSGTQLPPLGRSSAVTLGFVDAFESERDPEYHWSDSFRTPRASNEARQRLLFRLSGRLRRALGVKVLDLGGNAVTGYRHWFDIEQEEGVITARAVGCAVRLGLEAASSAPVSLEHRHSYSRAISSAMGTASDATPGHHAHRPSTAAPTSGKGGAILVCQSPTSPVAPTRPRLHHRRANSIMSDHPSLAPYAFRTTDQELFAIDTFPPGAIVRLGGLVTARSVKLIDSGNLTIRETWWSELREEIREHARALGCSSVIGYTETTAIHDDLCVLSVAGTAAVIDLGLGRMAGNVLTGPLSPSLTGCRMLHLPYHRSESPFTMNYVKCGCCRKRFVPEILLTTVERPLELDLVGEGCFVQAQLCRAKKRKEGESNAAIISEAIPFIEYDIHRQLVYKLRIQGMNAIFGIRIQLAIGDSLIVAVATGMAYYLTALPTPPALRIARNLEVLDEEDRNEDELDAEARRRHAVVHIDDDTDEDLLAVLLDPEFGDHFRLSCELARPPTQRPHQMVQLVHVVKQSAITSMDHHPNRQFSNIIRQLYEELRVRLQMLEPCLLSGIQLIVQLPRAYEVQVQLIASVLQPIDVPALHRAPSFHAEPIDPPPPPPPMSHALHVSRDEEGHVVWPASHAKAVDPWTLLPDDETCAAEELA</sequence>
<dbReference type="GO" id="GO:0010828">
    <property type="term" value="P:positive regulation of D-glucose transmembrane transport"/>
    <property type="evidence" value="ECO:0007669"/>
    <property type="project" value="TreeGrafter"/>
</dbReference>
<evidence type="ECO:0000259" key="2">
    <source>
        <dbReference type="PROSITE" id="PS50004"/>
    </source>
</evidence>
<feature type="domain" description="C2" evidence="2">
    <location>
        <begin position="1"/>
        <end position="110"/>
    </location>
</feature>
<dbReference type="GO" id="GO:0005509">
    <property type="term" value="F:calcium ion binding"/>
    <property type="evidence" value="ECO:0007669"/>
    <property type="project" value="TreeGrafter"/>
</dbReference>
<dbReference type="PROSITE" id="PS50004">
    <property type="entry name" value="C2"/>
    <property type="match status" value="1"/>
</dbReference>
<dbReference type="GO" id="GO:0005544">
    <property type="term" value="F:calcium-dependent phospholipid binding"/>
    <property type="evidence" value="ECO:0007669"/>
    <property type="project" value="InterPro"/>
</dbReference>
<accession>A0A4P9YVR7</accession>